<keyword evidence="5" id="KW-0547">Nucleotide-binding</keyword>
<evidence type="ECO:0000313" key="11">
    <source>
        <dbReference type="Proteomes" id="UP000449710"/>
    </source>
</evidence>
<comment type="caution">
    <text evidence="10">The sequence shown here is derived from an EMBL/GenBank/DDBJ whole genome shotgun (WGS) entry which is preliminary data.</text>
</comment>
<dbReference type="InterPro" id="IPR003594">
    <property type="entry name" value="HATPase_dom"/>
</dbReference>
<keyword evidence="4" id="KW-0808">Transferase</keyword>
<dbReference type="SUPFAM" id="SSF55874">
    <property type="entry name" value="ATPase domain of HSP90 chaperone/DNA topoisomerase II/histidine kinase"/>
    <property type="match status" value="1"/>
</dbReference>
<dbReference type="Pfam" id="PF02518">
    <property type="entry name" value="HATPase_c"/>
    <property type="match status" value="1"/>
</dbReference>
<dbReference type="PANTHER" id="PTHR43065">
    <property type="entry name" value="SENSOR HISTIDINE KINASE"/>
    <property type="match status" value="1"/>
</dbReference>
<protein>
    <recommendedName>
        <fullName evidence="2">histidine kinase</fullName>
        <ecNumber evidence="2">2.7.13.3</ecNumber>
    </recommendedName>
</protein>
<dbReference type="InterPro" id="IPR004358">
    <property type="entry name" value="Sig_transdc_His_kin-like_C"/>
</dbReference>
<reference evidence="10 11" key="1">
    <citation type="submission" date="2019-04" db="EMBL/GenBank/DDBJ databases">
        <title>Isachenkonia alkalipeptolytica gen. nov. sp. nov. a new anaerobic, alkiliphilic organothrophic bacterium capable to reduce synthesized ferrihydrite isolated from a soda lake.</title>
        <authorList>
            <person name="Toshchakov S.V."/>
            <person name="Zavarzina D.G."/>
            <person name="Zhilina T.N."/>
            <person name="Kostrikina N.A."/>
            <person name="Kublanov I.V."/>
        </authorList>
    </citation>
    <scope>NUCLEOTIDE SEQUENCE [LARGE SCALE GENOMIC DNA]</scope>
    <source>
        <strain evidence="10 11">Z-1701</strain>
    </source>
</reference>
<evidence type="ECO:0000259" key="9">
    <source>
        <dbReference type="PROSITE" id="PS50109"/>
    </source>
</evidence>
<keyword evidence="3" id="KW-0597">Phosphoprotein</keyword>
<dbReference type="EMBL" id="SUMG01000014">
    <property type="protein sequence ID" value="NBG88963.1"/>
    <property type="molecule type" value="Genomic_DNA"/>
</dbReference>
<dbReference type="Gene3D" id="3.30.565.10">
    <property type="entry name" value="Histidine kinase-like ATPase, C-terminal domain"/>
    <property type="match status" value="1"/>
</dbReference>
<dbReference type="PROSITE" id="PS50109">
    <property type="entry name" value="HIS_KIN"/>
    <property type="match status" value="1"/>
</dbReference>
<keyword evidence="7 10" id="KW-0067">ATP-binding</keyword>
<dbReference type="InterPro" id="IPR005467">
    <property type="entry name" value="His_kinase_dom"/>
</dbReference>
<feature type="domain" description="Histidine kinase" evidence="9">
    <location>
        <begin position="1"/>
        <end position="106"/>
    </location>
</feature>
<dbReference type="InterPro" id="IPR036890">
    <property type="entry name" value="HATPase_C_sf"/>
</dbReference>
<dbReference type="SMART" id="SM00387">
    <property type="entry name" value="HATPase_c"/>
    <property type="match status" value="1"/>
</dbReference>
<name>A0AA44BEG4_9CLOT</name>
<keyword evidence="6" id="KW-0418">Kinase</keyword>
<keyword evidence="8" id="KW-0902">Two-component regulatory system</keyword>
<accession>A0AA44BEG4</accession>
<organism evidence="10 11">
    <name type="scientific">Isachenkonia alkalipeptolytica</name>
    <dbReference type="NCBI Taxonomy" id="2565777"/>
    <lineage>
        <taxon>Bacteria</taxon>
        <taxon>Bacillati</taxon>
        <taxon>Bacillota</taxon>
        <taxon>Clostridia</taxon>
        <taxon>Eubacteriales</taxon>
        <taxon>Clostridiaceae</taxon>
        <taxon>Isachenkonia</taxon>
    </lineage>
</organism>
<gene>
    <name evidence="10" type="ORF">ISALK_10675</name>
</gene>
<dbReference type="GO" id="GO:0004673">
    <property type="term" value="F:protein histidine kinase activity"/>
    <property type="evidence" value="ECO:0007669"/>
    <property type="project" value="UniProtKB-EC"/>
</dbReference>
<dbReference type="PRINTS" id="PR00344">
    <property type="entry name" value="BCTRLSENSOR"/>
</dbReference>
<evidence type="ECO:0000256" key="8">
    <source>
        <dbReference type="ARBA" id="ARBA00023012"/>
    </source>
</evidence>
<keyword evidence="11" id="KW-1185">Reference proteome</keyword>
<dbReference type="Proteomes" id="UP000449710">
    <property type="component" value="Unassembled WGS sequence"/>
</dbReference>
<sequence>MKELSLHILDIVQNSLKANATLIKIKIVEDFIKDRLTIDIKDNGKGMSSDLLKSVTDPFVTTRDTRRVGLGISLLKATAEQCEGSLRVESEEGKGTGIHATFQHSHIDRAPLGSMEDTLTTLLITSEEQMEGGENTSTVDYVYEHQVNDESFVFDTREVKKILEGTPINDLEILDWIKGYLKENLETLVKS</sequence>
<dbReference type="PANTHER" id="PTHR43065:SF10">
    <property type="entry name" value="PEROXIDE STRESS-ACTIVATED HISTIDINE KINASE MAK3"/>
    <property type="match status" value="1"/>
</dbReference>
<evidence type="ECO:0000256" key="7">
    <source>
        <dbReference type="ARBA" id="ARBA00022840"/>
    </source>
</evidence>
<dbReference type="EC" id="2.7.13.3" evidence="2"/>
<evidence type="ECO:0000313" key="10">
    <source>
        <dbReference type="EMBL" id="NBG88963.1"/>
    </source>
</evidence>
<dbReference type="GO" id="GO:0005524">
    <property type="term" value="F:ATP binding"/>
    <property type="evidence" value="ECO:0007669"/>
    <property type="project" value="UniProtKB-KW"/>
</dbReference>
<comment type="catalytic activity">
    <reaction evidence="1">
        <text>ATP + protein L-histidine = ADP + protein N-phospho-L-histidine.</text>
        <dbReference type="EC" id="2.7.13.3"/>
    </reaction>
</comment>
<dbReference type="RefSeq" id="WP_160722143.1">
    <property type="nucleotide sequence ID" value="NZ_SUMG01000014.1"/>
</dbReference>
<evidence type="ECO:0000256" key="3">
    <source>
        <dbReference type="ARBA" id="ARBA00022553"/>
    </source>
</evidence>
<evidence type="ECO:0000256" key="6">
    <source>
        <dbReference type="ARBA" id="ARBA00022777"/>
    </source>
</evidence>
<evidence type="ECO:0000256" key="4">
    <source>
        <dbReference type="ARBA" id="ARBA00022679"/>
    </source>
</evidence>
<dbReference type="GO" id="GO:0000160">
    <property type="term" value="P:phosphorelay signal transduction system"/>
    <property type="evidence" value="ECO:0007669"/>
    <property type="project" value="UniProtKB-KW"/>
</dbReference>
<evidence type="ECO:0000256" key="2">
    <source>
        <dbReference type="ARBA" id="ARBA00012438"/>
    </source>
</evidence>
<evidence type="ECO:0000256" key="1">
    <source>
        <dbReference type="ARBA" id="ARBA00000085"/>
    </source>
</evidence>
<proteinExistence type="predicted"/>
<evidence type="ECO:0000256" key="5">
    <source>
        <dbReference type="ARBA" id="ARBA00022741"/>
    </source>
</evidence>
<dbReference type="AlphaFoldDB" id="A0AA44BEG4"/>